<reference evidence="8" key="1">
    <citation type="submission" date="2024-02" db="UniProtKB">
        <authorList>
            <consortium name="WormBaseParasite"/>
        </authorList>
    </citation>
    <scope>IDENTIFICATION</scope>
</reference>
<evidence type="ECO:0000256" key="3">
    <source>
        <dbReference type="ARBA" id="ARBA00022833"/>
    </source>
</evidence>
<feature type="transmembrane region" description="Helical" evidence="5">
    <location>
        <begin position="488"/>
        <end position="508"/>
    </location>
</feature>
<feature type="region of interest" description="Disordered" evidence="4">
    <location>
        <begin position="394"/>
        <end position="419"/>
    </location>
</feature>
<keyword evidence="5" id="KW-1133">Transmembrane helix</keyword>
<dbReference type="InterPro" id="IPR007588">
    <property type="entry name" value="Znf_FLYWCH"/>
</dbReference>
<feature type="region of interest" description="Disordered" evidence="4">
    <location>
        <begin position="975"/>
        <end position="1009"/>
    </location>
</feature>
<accession>A0AAF5CXZ0</accession>
<organism evidence="7 8">
    <name type="scientific">Strongyloides stercoralis</name>
    <name type="common">Threadworm</name>
    <dbReference type="NCBI Taxonomy" id="6248"/>
    <lineage>
        <taxon>Eukaryota</taxon>
        <taxon>Metazoa</taxon>
        <taxon>Ecdysozoa</taxon>
        <taxon>Nematoda</taxon>
        <taxon>Chromadorea</taxon>
        <taxon>Rhabditida</taxon>
        <taxon>Tylenchina</taxon>
        <taxon>Panagrolaimomorpha</taxon>
        <taxon>Strongyloidoidea</taxon>
        <taxon>Strongyloididae</taxon>
        <taxon>Strongyloides</taxon>
    </lineage>
</organism>
<keyword evidence="5" id="KW-0472">Membrane</keyword>
<dbReference type="Proteomes" id="UP000035681">
    <property type="component" value="Unplaced"/>
</dbReference>
<dbReference type="WBParaSite" id="TCONS_00003621.p1">
    <property type="protein sequence ID" value="TCONS_00003621.p1"/>
    <property type="gene ID" value="XLOC_000021"/>
</dbReference>
<feature type="domain" description="FLYWCH-type" evidence="6">
    <location>
        <begin position="15"/>
        <end position="81"/>
    </location>
</feature>
<dbReference type="GO" id="GO:0008270">
    <property type="term" value="F:zinc ion binding"/>
    <property type="evidence" value="ECO:0007669"/>
    <property type="project" value="UniProtKB-KW"/>
</dbReference>
<evidence type="ECO:0000256" key="1">
    <source>
        <dbReference type="ARBA" id="ARBA00022723"/>
    </source>
</evidence>
<feature type="domain" description="FLYWCH-type" evidence="6">
    <location>
        <begin position="615"/>
        <end position="681"/>
    </location>
</feature>
<evidence type="ECO:0000313" key="8">
    <source>
        <dbReference type="WBParaSite" id="TCONS_00003621.p1"/>
    </source>
</evidence>
<dbReference type="Pfam" id="PF04500">
    <property type="entry name" value="FLYWCH"/>
    <property type="match status" value="2"/>
</dbReference>
<feature type="transmembrane region" description="Helical" evidence="5">
    <location>
        <begin position="577"/>
        <end position="597"/>
    </location>
</feature>
<sequence length="1059" mass="118505">MYNFERYDPDKPRMVTSFKGNQKLIFEGYRYNIHHIVPTKGVKTWRCVCAKKLTSARSWCKGRAETWDSDTQGLAKGEHNHDPEHEVAELEYFKSQLIMAAIACPNVLLNDLIAEAQQYMTEGLQFTSKDSLKKSLTIARKSSENGGFKFRNYKTAGGTGIKNTNNKKEYDTTNDFPSLLNSIIANTPKSDIPSSMATLIHLSMKSEMEKSINSNTSTESEHDSLPEQIIPNSMIPLNSLPRFQPDTNPFLTHFNLLRQMVFAQQLNSAAVSQQQHLTTPQQQTFNDNNSIFDLLGTPQTPKKYRKNTENSCKGSSVKIKLPPTPKTIDKNGTIEKISLNSSLIFPNITENVNGNNVDVSSNVKKEIKIKEESTDERALKASRLSDIFNRLSSRAAMNVESPPPDQSSPTSSSGENISPEKVTIGTQTVCSAALFNEIEKKEDDNDICITTSSCGCKAIKMCCCINSSRNRKRSSDQIIFFTYPSQHFIISFIFSFLKPLSLLYPYFYNITKFKHSKTTLSSAIIELSQYSLILLTFYYESALKVLPYILLPFSYQRFDVLVVGIENFCILKSDTVMLYKIYSFNFIIYYLHFIAIFKNTEICSLQYDPKVPRMVTSFKGNQKLIFEGYRYNIHHLIPAKNAKTWRCVCAKKLTSDRSWCKGRAESYDNDTRGVGKGDHNHEPEHGAAELEYFKSQLIMAAIECPDTPLNELIAEAKRYMNEGLDFPSKDSLKKSLTMARKSSENGGFKFRNYKTSGGTGIKNTKKKEATDESANTFPALLDSIMSNTPKREADSTMNALLSLSKTEEPKTLENNNTIQSLFPEKSITENSNNALFAQLATFHSLQNNNTALLENINLLKQLQMTALAAAVTGTTVKNTPPVKRPHKATTTGNSLSKAKTPKSSRSSISTTPSMASSLLSSPSSSINIEQSQQSSIVPASSSIESNSIQQKKDSIDMAIRANRLTDIFNRISERALAKATSPTNTQSSGTSTNGEEEKPETTRTIGTQTEKEELPYDEELLIENNKCIAKKDCDCRTIKVCCCSTKGCIRKRKSEEISC</sequence>
<feature type="compositionally biased region" description="Low complexity" evidence="4">
    <location>
        <begin position="980"/>
        <end position="993"/>
    </location>
</feature>
<protein>
    <submittedName>
        <fullName evidence="8">FLYWCH-type domain-containing protein</fullName>
    </submittedName>
</protein>
<dbReference type="AlphaFoldDB" id="A0AAF5CXZ0"/>
<feature type="compositionally biased region" description="Polar residues" evidence="4">
    <location>
        <begin position="888"/>
        <end position="897"/>
    </location>
</feature>
<keyword evidence="7" id="KW-1185">Reference proteome</keyword>
<dbReference type="Gene3D" id="2.20.25.240">
    <property type="match status" value="2"/>
</dbReference>
<feature type="compositionally biased region" description="Low complexity" evidence="4">
    <location>
        <begin position="903"/>
        <end position="949"/>
    </location>
</feature>
<keyword evidence="3" id="KW-0862">Zinc</keyword>
<evidence type="ECO:0000256" key="4">
    <source>
        <dbReference type="SAM" id="MobiDB-lite"/>
    </source>
</evidence>
<evidence type="ECO:0000259" key="6">
    <source>
        <dbReference type="Pfam" id="PF04500"/>
    </source>
</evidence>
<evidence type="ECO:0000256" key="2">
    <source>
        <dbReference type="ARBA" id="ARBA00022771"/>
    </source>
</evidence>
<evidence type="ECO:0000256" key="5">
    <source>
        <dbReference type="SAM" id="Phobius"/>
    </source>
</evidence>
<keyword evidence="5" id="KW-0812">Transmembrane</keyword>
<name>A0AAF5CXZ0_STRER</name>
<proteinExistence type="predicted"/>
<keyword evidence="1" id="KW-0479">Metal-binding</keyword>
<keyword evidence="2" id="KW-0863">Zinc-finger</keyword>
<evidence type="ECO:0000313" key="7">
    <source>
        <dbReference type="Proteomes" id="UP000035681"/>
    </source>
</evidence>
<feature type="region of interest" description="Disordered" evidence="4">
    <location>
        <begin position="876"/>
        <end position="951"/>
    </location>
</feature>